<gene>
    <name evidence="9" type="ORF">SAMN06273572_1011106</name>
</gene>
<sequence>MSLLSVQGLTVKFAMRNNTVTALNDISFDIGQGERVGIVGESGAGKSITGFSILNLLSRPGYIAGGSIMFDGQDLTKLSDKQFRTIRGNRIAMIFQDPMVTLNPVLTIGQQMVEQLQAHRRVSRKDAEIIAVAKLREVYIPAPEERLKQYPHELSGGMRQRIVIAIALLLDPQLIIADEPTTALDVTIQADIMELLLELCESNNVSLILITHDLGVVSQMTQRMLVMYAGRIIETGGTREIINDPQHPYTQGLINALPQQTLPGEKLRQIPGNMPALSAIPPGCPFHPRCGYAVPTCRTVRPELRRHGGSDVACIEVERLHGTTPHKVDYA</sequence>
<keyword evidence="5" id="KW-0547">Nucleotide-binding</keyword>
<keyword evidence="7" id="KW-0472">Membrane</keyword>
<dbReference type="InterPro" id="IPR017871">
    <property type="entry name" value="ABC_transporter-like_CS"/>
</dbReference>
<dbReference type="AlphaFoldDB" id="A0A2C9CPV6"/>
<protein>
    <submittedName>
        <fullName evidence="9">Peptide/nickel transport system ATP-binding protein</fullName>
    </submittedName>
</protein>
<dbReference type="EMBL" id="OCTN01000001">
    <property type="protein sequence ID" value="SOH93250.1"/>
    <property type="molecule type" value="Genomic_DNA"/>
</dbReference>
<evidence type="ECO:0000313" key="10">
    <source>
        <dbReference type="Proteomes" id="UP000220034"/>
    </source>
</evidence>
<dbReference type="Pfam" id="PF00005">
    <property type="entry name" value="ABC_tran"/>
    <property type="match status" value="1"/>
</dbReference>
<dbReference type="InterPro" id="IPR027417">
    <property type="entry name" value="P-loop_NTPase"/>
</dbReference>
<evidence type="ECO:0000256" key="2">
    <source>
        <dbReference type="ARBA" id="ARBA00005417"/>
    </source>
</evidence>
<dbReference type="PROSITE" id="PS00211">
    <property type="entry name" value="ABC_TRANSPORTER_1"/>
    <property type="match status" value="1"/>
</dbReference>
<dbReference type="GO" id="GO:0055085">
    <property type="term" value="P:transmembrane transport"/>
    <property type="evidence" value="ECO:0007669"/>
    <property type="project" value="UniProtKB-ARBA"/>
</dbReference>
<dbReference type="OrthoDB" id="9782308at2"/>
<organism evidence="9 10">
    <name type="scientific">Pontivivens marinum</name>
    <dbReference type="NCBI Taxonomy" id="1690039"/>
    <lineage>
        <taxon>Bacteria</taxon>
        <taxon>Pseudomonadati</taxon>
        <taxon>Pseudomonadota</taxon>
        <taxon>Alphaproteobacteria</taxon>
        <taxon>Rhodobacterales</taxon>
        <taxon>Paracoccaceae</taxon>
        <taxon>Pontivivens</taxon>
    </lineage>
</organism>
<dbReference type="InterPro" id="IPR013563">
    <property type="entry name" value="Oligopep_ABC_C"/>
</dbReference>
<dbReference type="CDD" id="cd03257">
    <property type="entry name" value="ABC_NikE_OppD_transporters"/>
    <property type="match status" value="1"/>
</dbReference>
<name>A0A2C9CPV6_9RHOB</name>
<evidence type="ECO:0000256" key="6">
    <source>
        <dbReference type="ARBA" id="ARBA00022840"/>
    </source>
</evidence>
<dbReference type="SMART" id="SM00382">
    <property type="entry name" value="AAA"/>
    <property type="match status" value="1"/>
</dbReference>
<dbReference type="Pfam" id="PF08352">
    <property type="entry name" value="oligo_HPY"/>
    <property type="match status" value="1"/>
</dbReference>
<dbReference type="PANTHER" id="PTHR43297:SF2">
    <property type="entry name" value="DIPEPTIDE TRANSPORT ATP-BINDING PROTEIN DPPD"/>
    <property type="match status" value="1"/>
</dbReference>
<feature type="domain" description="ABC transporter" evidence="8">
    <location>
        <begin position="6"/>
        <end position="254"/>
    </location>
</feature>
<reference evidence="10" key="1">
    <citation type="submission" date="2017-09" db="EMBL/GenBank/DDBJ databases">
        <authorList>
            <person name="Varghese N."/>
            <person name="Submissions S."/>
        </authorList>
    </citation>
    <scope>NUCLEOTIDE SEQUENCE [LARGE SCALE GENOMIC DNA]</scope>
    <source>
        <strain evidence="10">C7</strain>
    </source>
</reference>
<dbReference type="InterPro" id="IPR003593">
    <property type="entry name" value="AAA+_ATPase"/>
</dbReference>
<dbReference type="NCBIfam" id="TIGR01727">
    <property type="entry name" value="oligo_HPY"/>
    <property type="match status" value="1"/>
</dbReference>
<keyword evidence="10" id="KW-1185">Reference proteome</keyword>
<dbReference type="Proteomes" id="UP000220034">
    <property type="component" value="Unassembled WGS sequence"/>
</dbReference>
<dbReference type="Gene3D" id="3.40.50.300">
    <property type="entry name" value="P-loop containing nucleotide triphosphate hydrolases"/>
    <property type="match status" value="1"/>
</dbReference>
<evidence type="ECO:0000313" key="9">
    <source>
        <dbReference type="EMBL" id="SOH93250.1"/>
    </source>
</evidence>
<comment type="similarity">
    <text evidence="2">Belongs to the ABC transporter superfamily.</text>
</comment>
<evidence type="ECO:0000259" key="8">
    <source>
        <dbReference type="PROSITE" id="PS50893"/>
    </source>
</evidence>
<keyword evidence="4" id="KW-1003">Cell membrane</keyword>
<dbReference type="PANTHER" id="PTHR43297">
    <property type="entry name" value="OLIGOPEPTIDE TRANSPORT ATP-BINDING PROTEIN APPD"/>
    <property type="match status" value="1"/>
</dbReference>
<dbReference type="GO" id="GO:0005886">
    <property type="term" value="C:plasma membrane"/>
    <property type="evidence" value="ECO:0007669"/>
    <property type="project" value="UniProtKB-SubCell"/>
</dbReference>
<dbReference type="GO" id="GO:0016887">
    <property type="term" value="F:ATP hydrolysis activity"/>
    <property type="evidence" value="ECO:0007669"/>
    <property type="project" value="InterPro"/>
</dbReference>
<accession>A0A2C9CPV6</accession>
<dbReference type="InterPro" id="IPR050388">
    <property type="entry name" value="ABC_Ni/Peptide_Import"/>
</dbReference>
<dbReference type="FunFam" id="3.40.50.300:FF:000016">
    <property type="entry name" value="Oligopeptide ABC transporter ATP-binding component"/>
    <property type="match status" value="1"/>
</dbReference>
<evidence type="ECO:0000256" key="1">
    <source>
        <dbReference type="ARBA" id="ARBA00004417"/>
    </source>
</evidence>
<dbReference type="GO" id="GO:0005524">
    <property type="term" value="F:ATP binding"/>
    <property type="evidence" value="ECO:0007669"/>
    <property type="project" value="UniProtKB-KW"/>
</dbReference>
<keyword evidence="6 9" id="KW-0067">ATP-binding</keyword>
<evidence type="ECO:0000256" key="4">
    <source>
        <dbReference type="ARBA" id="ARBA00022475"/>
    </source>
</evidence>
<dbReference type="PROSITE" id="PS50893">
    <property type="entry name" value="ABC_TRANSPORTER_2"/>
    <property type="match status" value="1"/>
</dbReference>
<evidence type="ECO:0000256" key="5">
    <source>
        <dbReference type="ARBA" id="ARBA00022741"/>
    </source>
</evidence>
<dbReference type="RefSeq" id="WP_097928769.1">
    <property type="nucleotide sequence ID" value="NZ_OCTN01000001.1"/>
</dbReference>
<proteinExistence type="inferred from homology"/>
<evidence type="ECO:0000256" key="3">
    <source>
        <dbReference type="ARBA" id="ARBA00022448"/>
    </source>
</evidence>
<dbReference type="SUPFAM" id="SSF52540">
    <property type="entry name" value="P-loop containing nucleoside triphosphate hydrolases"/>
    <property type="match status" value="1"/>
</dbReference>
<dbReference type="GO" id="GO:0015833">
    <property type="term" value="P:peptide transport"/>
    <property type="evidence" value="ECO:0007669"/>
    <property type="project" value="InterPro"/>
</dbReference>
<keyword evidence="3" id="KW-0813">Transport</keyword>
<evidence type="ECO:0000256" key="7">
    <source>
        <dbReference type="ARBA" id="ARBA00023136"/>
    </source>
</evidence>
<dbReference type="InterPro" id="IPR003439">
    <property type="entry name" value="ABC_transporter-like_ATP-bd"/>
</dbReference>
<comment type="subcellular location">
    <subcellularLocation>
        <location evidence="1">Cell inner membrane</location>
        <topology evidence="1">Peripheral membrane protein</topology>
    </subcellularLocation>
</comment>